<dbReference type="InterPro" id="IPR034505">
    <property type="entry name" value="Coproporphyrinogen-III_oxidase"/>
</dbReference>
<dbReference type="Gene3D" id="3.20.20.70">
    <property type="entry name" value="Aldolase class I"/>
    <property type="match status" value="1"/>
</dbReference>
<evidence type="ECO:0000256" key="8">
    <source>
        <dbReference type="ARBA" id="ARBA00022723"/>
    </source>
</evidence>
<organism evidence="19">
    <name type="scientific">Thermohahella caldifontis</name>
    <dbReference type="NCBI Taxonomy" id="3142973"/>
    <lineage>
        <taxon>Bacteria</taxon>
        <taxon>Pseudomonadati</taxon>
        <taxon>Pseudomonadota</taxon>
        <taxon>Gammaproteobacteria</taxon>
        <taxon>Oceanospirillales</taxon>
        <taxon>Hahellaceae</taxon>
        <taxon>Thermohahella</taxon>
    </lineage>
</organism>
<feature type="binding site" evidence="16">
    <location>
        <position position="56"/>
    </location>
    <ligand>
        <name>S-adenosyl-L-methionine</name>
        <dbReference type="ChEBI" id="CHEBI:59789"/>
        <label>1</label>
    </ligand>
</feature>
<dbReference type="SFLD" id="SFLDG01065">
    <property type="entry name" value="anaerobic_coproporphyrinogen-I"/>
    <property type="match status" value="1"/>
</dbReference>
<dbReference type="InterPro" id="IPR004558">
    <property type="entry name" value="Coprogen_oxidase_HemN"/>
</dbReference>
<feature type="binding site" evidence="16">
    <location>
        <position position="187"/>
    </location>
    <ligand>
        <name>S-adenosyl-L-methionine</name>
        <dbReference type="ChEBI" id="CHEBI:59789"/>
        <label>2</label>
    </ligand>
</feature>
<dbReference type="EC" id="1.3.98.3" evidence="15"/>
<dbReference type="FunFam" id="3.80.30.20:FF:000012">
    <property type="entry name" value="Coproporphyrinogen-III oxidase"/>
    <property type="match status" value="1"/>
</dbReference>
<dbReference type="SFLD" id="SFLDG01082">
    <property type="entry name" value="B12-binding_domain_containing"/>
    <property type="match status" value="1"/>
</dbReference>
<dbReference type="InterPro" id="IPR058240">
    <property type="entry name" value="rSAM_sf"/>
</dbReference>
<sequence>MSTLYFDEALIRKYDLQGPRYTSYPTAVEFSETFSEEDYRKAAADSVAAGRPLSLYMHIPFCARLCYYCACNKIITKRREKAEPYLHRLYREIAWQARHFAGDRQVEQLHWGGGTPTFISPEQMRELMKVTREHFRLRDDDKGDYSIELDPREVDDETLETLREIGFNRVSLGVQDFNEKVQKAVNRIQSRELTLSVLNKARALGFRSINLDLIYGLPFQTPESFAETVDTVLEFAPDRLSVFNYAHLPERFMPQRRIQAEDLPSPRDKLTILEQTIEKLVDAGYVFIGMDHFAKADDELAVAQSKGELHRNFQGYTTHGNCDLVAMGVSSISMMDRHYYQNFHDMEGYEAAMDEGRTPIKRGVILNDDDVLRRAVIMQLICNFTLDKKAISTTFGIDFDTYFAPELDILSGMEKDGLVSLSANEIRVHDSGRLLIRGICKTFDAYLPKAEQKKFSRII</sequence>
<feature type="binding site" evidence="16">
    <location>
        <position position="175"/>
    </location>
    <ligand>
        <name>S-adenosyl-L-methionine</name>
        <dbReference type="ChEBI" id="CHEBI:59789"/>
        <label>2</label>
    </ligand>
</feature>
<evidence type="ECO:0000256" key="9">
    <source>
        <dbReference type="ARBA" id="ARBA00023002"/>
    </source>
</evidence>
<evidence type="ECO:0000313" key="19">
    <source>
        <dbReference type="EMBL" id="XDT73384.1"/>
    </source>
</evidence>
<dbReference type="PANTHER" id="PTHR13932">
    <property type="entry name" value="COPROPORPHYRINIGEN III OXIDASE"/>
    <property type="match status" value="1"/>
</dbReference>
<dbReference type="Gene3D" id="1.10.10.920">
    <property type="match status" value="1"/>
</dbReference>
<feature type="binding site" evidence="16">
    <location>
        <position position="212"/>
    </location>
    <ligand>
        <name>S-adenosyl-L-methionine</name>
        <dbReference type="ChEBI" id="CHEBI:59789"/>
        <label>2</label>
    </ligand>
</feature>
<dbReference type="InterPro" id="IPR010723">
    <property type="entry name" value="HemN_C"/>
</dbReference>
<feature type="domain" description="Radical SAM core" evidence="18">
    <location>
        <begin position="47"/>
        <end position="283"/>
    </location>
</feature>
<evidence type="ECO:0000256" key="3">
    <source>
        <dbReference type="ARBA" id="ARBA00005493"/>
    </source>
</evidence>
<evidence type="ECO:0000256" key="15">
    <source>
        <dbReference type="PIRNR" id="PIRNR000167"/>
    </source>
</evidence>
<feature type="binding site" evidence="16">
    <location>
        <position position="246"/>
    </location>
    <ligand>
        <name>S-adenosyl-L-methionine</name>
        <dbReference type="ChEBI" id="CHEBI:59789"/>
        <label>2</label>
    </ligand>
</feature>
<dbReference type="SFLD" id="SFLDF00277">
    <property type="entry name" value="oxygen-independent_coproporphy"/>
    <property type="match status" value="1"/>
</dbReference>
<feature type="binding site" evidence="16">
    <location>
        <begin position="114"/>
        <end position="115"/>
    </location>
    <ligand>
        <name>S-adenosyl-L-methionine</name>
        <dbReference type="ChEBI" id="CHEBI:59789"/>
        <label>2</label>
    </ligand>
</feature>
<dbReference type="PROSITE" id="PS51918">
    <property type="entry name" value="RADICAL_SAM"/>
    <property type="match status" value="1"/>
</dbReference>
<feature type="binding site" evidence="16">
    <location>
        <position position="332"/>
    </location>
    <ligand>
        <name>S-adenosyl-L-methionine</name>
        <dbReference type="ChEBI" id="CHEBI:59789"/>
        <label>1</label>
    </ligand>
</feature>
<keyword evidence="7 15" id="KW-0949">S-adenosyl-L-methionine</keyword>
<dbReference type="KEGG" id="tcd:AAIA72_05270"/>
<dbReference type="PIRSF" id="PIRSF000167">
    <property type="entry name" value="HemN"/>
    <property type="match status" value="1"/>
</dbReference>
<keyword evidence="8 15" id="KW-0479">Metal-binding</keyword>
<dbReference type="SUPFAM" id="SSF102114">
    <property type="entry name" value="Radical SAM enzymes"/>
    <property type="match status" value="1"/>
</dbReference>
<feature type="binding site" evidence="17">
    <location>
        <position position="69"/>
    </location>
    <ligand>
        <name>[4Fe-4S] cluster</name>
        <dbReference type="ChEBI" id="CHEBI:49883"/>
        <note>4Fe-4S-S-AdoMet</note>
    </ligand>
</feature>
<dbReference type="AlphaFoldDB" id="A0AB39UZK2"/>
<dbReference type="CDD" id="cd01335">
    <property type="entry name" value="Radical_SAM"/>
    <property type="match status" value="1"/>
</dbReference>
<evidence type="ECO:0000256" key="16">
    <source>
        <dbReference type="PIRSR" id="PIRSR000167-1"/>
    </source>
</evidence>
<keyword evidence="10 15" id="KW-0408">Iron</keyword>
<feature type="binding site" evidence="17">
    <location>
        <position position="66"/>
    </location>
    <ligand>
        <name>[4Fe-4S] cluster</name>
        <dbReference type="ChEBI" id="CHEBI:49883"/>
        <note>4Fe-4S-S-AdoMet</note>
    </ligand>
</feature>
<dbReference type="SMART" id="SM00729">
    <property type="entry name" value="Elp3"/>
    <property type="match status" value="1"/>
</dbReference>
<feature type="binding site" evidence="17">
    <location>
        <position position="62"/>
    </location>
    <ligand>
        <name>[4Fe-4S] cluster</name>
        <dbReference type="ChEBI" id="CHEBI:49883"/>
        <note>4Fe-4S-S-AdoMet</note>
    </ligand>
</feature>
<keyword evidence="9 15" id="KW-0560">Oxidoreductase</keyword>
<proteinExistence type="inferred from homology"/>
<dbReference type="GO" id="GO:0046872">
    <property type="term" value="F:metal ion binding"/>
    <property type="evidence" value="ECO:0007669"/>
    <property type="project" value="UniProtKB-KW"/>
</dbReference>
<reference evidence="19" key="1">
    <citation type="submission" date="2024-05" db="EMBL/GenBank/DDBJ databases">
        <title>Genome sequencing of novel strain.</title>
        <authorList>
            <person name="Ganbat D."/>
            <person name="Ganbat S."/>
            <person name="Lee S.-J."/>
        </authorList>
    </citation>
    <scope>NUCLEOTIDE SEQUENCE</scope>
    <source>
        <strain evidence="19">SMD15-11</strain>
    </source>
</reference>
<evidence type="ECO:0000256" key="5">
    <source>
        <dbReference type="ARBA" id="ARBA00022485"/>
    </source>
</evidence>
<dbReference type="GO" id="GO:0051539">
    <property type="term" value="F:4 iron, 4 sulfur cluster binding"/>
    <property type="evidence" value="ECO:0007669"/>
    <property type="project" value="UniProtKB-KW"/>
</dbReference>
<comment type="cofactor">
    <cofactor evidence="15 17">
        <name>[4Fe-4S] cluster</name>
        <dbReference type="ChEBI" id="CHEBI:49883"/>
    </cofactor>
    <text evidence="15 17">Binds 1 [4Fe-4S] cluster. The cluster is coordinated with 3 cysteines and an exchangeable S-adenosyl-L-methionine.</text>
</comment>
<dbReference type="GO" id="GO:0004109">
    <property type="term" value="F:coproporphyrinogen oxidase activity"/>
    <property type="evidence" value="ECO:0007669"/>
    <property type="project" value="InterPro"/>
</dbReference>
<comment type="function">
    <text evidence="13">Involved in the heme biosynthesis. Catalyzes the anaerobic oxidative decarboxylation of propionate groups of rings A and B of coproporphyrinogen III to yield the vinyl groups in protoporphyrinogen IX.</text>
</comment>
<evidence type="ECO:0000256" key="12">
    <source>
        <dbReference type="ARBA" id="ARBA00023244"/>
    </source>
</evidence>
<evidence type="ECO:0000256" key="4">
    <source>
        <dbReference type="ARBA" id="ARBA00011245"/>
    </source>
</evidence>
<name>A0AB39UZK2_9GAMM</name>
<dbReference type="InterPro" id="IPR006638">
    <property type="entry name" value="Elp3/MiaA/NifB-like_rSAM"/>
</dbReference>
<keyword evidence="11 15" id="KW-0411">Iron-sulfur</keyword>
<dbReference type="FunFam" id="1.10.10.920:FF:000001">
    <property type="entry name" value="Coproporphyrinogen-III oxidase"/>
    <property type="match status" value="1"/>
</dbReference>
<keyword evidence="6 15" id="KW-0963">Cytoplasm</keyword>
<feature type="binding site" evidence="16">
    <location>
        <position position="113"/>
    </location>
    <ligand>
        <name>S-adenosyl-L-methionine</name>
        <dbReference type="ChEBI" id="CHEBI:59789"/>
        <label>1</label>
    </ligand>
</feature>
<comment type="similarity">
    <text evidence="3 15">Belongs to the anaerobic coproporphyrinogen-III oxidase family.</text>
</comment>
<evidence type="ECO:0000256" key="14">
    <source>
        <dbReference type="ARBA" id="ARBA00048321"/>
    </source>
</evidence>
<protein>
    <recommendedName>
        <fullName evidence="15">Coproporphyrinogen-III oxidase</fullName>
        <ecNumber evidence="15">1.3.98.3</ecNumber>
    </recommendedName>
</protein>
<gene>
    <name evidence="19" type="primary">hemN</name>
    <name evidence="19" type="ORF">AAIA72_05270</name>
</gene>
<dbReference type="GO" id="GO:0006782">
    <property type="term" value="P:protoporphyrinogen IX biosynthetic process"/>
    <property type="evidence" value="ECO:0007669"/>
    <property type="project" value="TreeGrafter"/>
</dbReference>
<evidence type="ECO:0000256" key="1">
    <source>
        <dbReference type="ARBA" id="ARBA00004496"/>
    </source>
</evidence>
<evidence type="ECO:0000256" key="11">
    <source>
        <dbReference type="ARBA" id="ARBA00023014"/>
    </source>
</evidence>
<evidence type="ECO:0000259" key="18">
    <source>
        <dbReference type="PROSITE" id="PS51918"/>
    </source>
</evidence>
<dbReference type="GO" id="GO:0005737">
    <property type="term" value="C:cytoplasm"/>
    <property type="evidence" value="ECO:0007669"/>
    <property type="project" value="UniProtKB-SubCell"/>
</dbReference>
<comment type="subunit">
    <text evidence="4">Monomer.</text>
</comment>
<accession>A0AB39UZK2</accession>
<dbReference type="SFLD" id="SFLDS00029">
    <property type="entry name" value="Radical_SAM"/>
    <property type="match status" value="1"/>
</dbReference>
<evidence type="ECO:0000256" key="2">
    <source>
        <dbReference type="ARBA" id="ARBA00004785"/>
    </source>
</evidence>
<comment type="subcellular location">
    <subcellularLocation>
        <location evidence="1 15">Cytoplasm</location>
    </subcellularLocation>
</comment>
<evidence type="ECO:0000256" key="6">
    <source>
        <dbReference type="ARBA" id="ARBA00022490"/>
    </source>
</evidence>
<comment type="catalytic activity">
    <reaction evidence="14 15">
        <text>coproporphyrinogen III + 2 S-adenosyl-L-methionine = protoporphyrinogen IX + 2 5'-deoxyadenosine + 2 L-methionine + 2 CO2</text>
        <dbReference type="Rhea" id="RHEA:15425"/>
        <dbReference type="ChEBI" id="CHEBI:16526"/>
        <dbReference type="ChEBI" id="CHEBI:17319"/>
        <dbReference type="ChEBI" id="CHEBI:57307"/>
        <dbReference type="ChEBI" id="CHEBI:57309"/>
        <dbReference type="ChEBI" id="CHEBI:57844"/>
        <dbReference type="ChEBI" id="CHEBI:59789"/>
        <dbReference type="EC" id="1.3.98.3"/>
    </reaction>
</comment>
<dbReference type="PANTHER" id="PTHR13932:SF6">
    <property type="entry name" value="OXYGEN-INDEPENDENT COPROPORPHYRINOGEN III OXIDASE"/>
    <property type="match status" value="1"/>
</dbReference>
<evidence type="ECO:0000256" key="7">
    <source>
        <dbReference type="ARBA" id="ARBA00022691"/>
    </source>
</evidence>
<comment type="pathway">
    <text evidence="2 15">Porphyrin-containing compound metabolism; protoporphyrin-IX biosynthesis; protoporphyrinogen-IX from coproporphyrinogen-III (AdoMet route): step 1/1.</text>
</comment>
<dbReference type="RefSeq" id="WP_369602378.1">
    <property type="nucleotide sequence ID" value="NZ_CP154858.1"/>
</dbReference>
<evidence type="ECO:0000256" key="13">
    <source>
        <dbReference type="ARBA" id="ARBA00024295"/>
    </source>
</evidence>
<keyword evidence="5 15" id="KW-0004">4Fe-4S</keyword>
<dbReference type="InterPro" id="IPR013785">
    <property type="entry name" value="Aldolase_TIM"/>
</dbReference>
<dbReference type="Pfam" id="PF04055">
    <property type="entry name" value="Radical_SAM"/>
    <property type="match status" value="1"/>
</dbReference>
<dbReference type="Pfam" id="PF06969">
    <property type="entry name" value="HemN_C"/>
    <property type="match status" value="1"/>
</dbReference>
<feature type="binding site" evidence="16">
    <location>
        <begin position="68"/>
        <end position="70"/>
    </location>
    <ligand>
        <name>S-adenosyl-L-methionine</name>
        <dbReference type="ChEBI" id="CHEBI:59789"/>
        <label>2</label>
    </ligand>
</feature>
<feature type="binding site" evidence="16">
    <location>
        <position position="148"/>
    </location>
    <ligand>
        <name>S-adenosyl-L-methionine</name>
        <dbReference type="ChEBI" id="CHEBI:59789"/>
        <label>1</label>
    </ligand>
</feature>
<evidence type="ECO:0000256" key="10">
    <source>
        <dbReference type="ARBA" id="ARBA00023004"/>
    </source>
</evidence>
<dbReference type="GO" id="GO:0051989">
    <property type="term" value="F:coproporphyrinogen dehydrogenase activity"/>
    <property type="evidence" value="ECO:0007669"/>
    <property type="project" value="UniProtKB-EC"/>
</dbReference>
<dbReference type="EMBL" id="CP154858">
    <property type="protein sequence ID" value="XDT73384.1"/>
    <property type="molecule type" value="Genomic_DNA"/>
</dbReference>
<dbReference type="InterPro" id="IPR007197">
    <property type="entry name" value="rSAM"/>
</dbReference>
<dbReference type="NCBIfam" id="TIGR00538">
    <property type="entry name" value="hemN"/>
    <property type="match status" value="1"/>
</dbReference>
<keyword evidence="12 15" id="KW-0627">Porphyrin biosynthesis</keyword>
<evidence type="ECO:0000256" key="17">
    <source>
        <dbReference type="PIRSR" id="PIRSR000167-2"/>
    </source>
</evidence>